<dbReference type="Proteomes" id="UP000663193">
    <property type="component" value="Chromosome 5"/>
</dbReference>
<organism evidence="2 3">
    <name type="scientific">Phaeosphaeria nodorum (strain SN15 / ATCC MYA-4574 / FGSC 10173)</name>
    <name type="common">Glume blotch fungus</name>
    <name type="synonym">Parastagonospora nodorum</name>
    <dbReference type="NCBI Taxonomy" id="321614"/>
    <lineage>
        <taxon>Eukaryota</taxon>
        <taxon>Fungi</taxon>
        <taxon>Dikarya</taxon>
        <taxon>Ascomycota</taxon>
        <taxon>Pezizomycotina</taxon>
        <taxon>Dothideomycetes</taxon>
        <taxon>Pleosporomycetidae</taxon>
        <taxon>Pleosporales</taxon>
        <taxon>Pleosporineae</taxon>
        <taxon>Phaeosphaeriaceae</taxon>
        <taxon>Parastagonospora</taxon>
    </lineage>
</organism>
<dbReference type="VEuPathDB" id="FungiDB:JI435_406250"/>
<keyword evidence="3" id="KW-1185">Reference proteome</keyword>
<evidence type="ECO:0000313" key="3">
    <source>
        <dbReference type="Proteomes" id="UP000663193"/>
    </source>
</evidence>
<dbReference type="AlphaFoldDB" id="A0A7U2F120"/>
<gene>
    <name evidence="2" type="ORF">JI435_406250</name>
</gene>
<protein>
    <submittedName>
        <fullName evidence="2">Uncharacterized protein</fullName>
    </submittedName>
</protein>
<proteinExistence type="predicted"/>
<feature type="transmembrane region" description="Helical" evidence="1">
    <location>
        <begin position="58"/>
        <end position="77"/>
    </location>
</feature>
<keyword evidence="1" id="KW-1133">Transmembrane helix</keyword>
<dbReference type="EMBL" id="CP069027">
    <property type="protein sequence ID" value="QRC94730.1"/>
    <property type="molecule type" value="Genomic_DNA"/>
</dbReference>
<feature type="transmembrane region" description="Helical" evidence="1">
    <location>
        <begin position="25"/>
        <end position="46"/>
    </location>
</feature>
<reference evidence="3" key="1">
    <citation type="journal article" date="2021" name="BMC Genomics">
        <title>Chromosome-level genome assembly and manually-curated proteome of model necrotroph Parastagonospora nodorum Sn15 reveals a genome-wide trove of candidate effector homologs, and redundancy of virulence-related functions within an accessory chromosome.</title>
        <authorList>
            <person name="Bertazzoni S."/>
            <person name="Jones D.A.B."/>
            <person name="Phan H.T."/>
            <person name="Tan K.-C."/>
            <person name="Hane J.K."/>
        </authorList>
    </citation>
    <scope>NUCLEOTIDE SEQUENCE [LARGE SCALE GENOMIC DNA]</scope>
    <source>
        <strain evidence="3">SN15 / ATCC MYA-4574 / FGSC 10173)</strain>
    </source>
</reference>
<keyword evidence="1" id="KW-0472">Membrane</keyword>
<evidence type="ECO:0000256" key="1">
    <source>
        <dbReference type="SAM" id="Phobius"/>
    </source>
</evidence>
<name>A0A7U2F120_PHANO</name>
<evidence type="ECO:0000313" key="2">
    <source>
        <dbReference type="EMBL" id="QRC94730.1"/>
    </source>
</evidence>
<sequence>MWRSSEPVQNFADAALLLDSSLGPAFLRCFVVPSAAMMIPQLLSYAFRASLAELISKFFPGGDLLSIICVVLSTLVTSPTCHR</sequence>
<accession>A0A7U2F120</accession>
<keyword evidence="1" id="KW-0812">Transmembrane</keyword>